<gene>
    <name evidence="5" type="ORF">MsAc7_06730</name>
</gene>
<reference evidence="5 6" key="1">
    <citation type="submission" date="2023-07" db="EMBL/GenBank/DDBJ databases">
        <title>Closed genoem sequence of Methanosarcinaceae archaeon Ac7.</title>
        <authorList>
            <person name="Poehlein A."/>
            <person name="Protasov E."/>
            <person name="Platt K."/>
            <person name="Reeh H."/>
            <person name="Daniel R."/>
            <person name="Brune A."/>
        </authorList>
    </citation>
    <scope>NUCLEOTIDE SEQUENCE [LARGE SCALE GENOMIC DNA]</scope>
    <source>
        <strain evidence="5 6">Ac7</strain>
    </source>
</reference>
<dbReference type="SFLD" id="SFLDS00029">
    <property type="entry name" value="Radical_SAM"/>
    <property type="match status" value="1"/>
</dbReference>
<name>A0AA96ZV79_9EURY</name>
<evidence type="ECO:0000259" key="4">
    <source>
        <dbReference type="SMART" id="SM00729"/>
    </source>
</evidence>
<accession>A0AA96ZV79</accession>
<dbReference type="PANTHER" id="PTHR43432">
    <property type="entry name" value="SLR0285 PROTEIN"/>
    <property type="match status" value="1"/>
</dbReference>
<keyword evidence="3" id="KW-0411">Iron-sulfur</keyword>
<dbReference type="GO" id="GO:0046872">
    <property type="term" value="F:metal ion binding"/>
    <property type="evidence" value="ECO:0007669"/>
    <property type="project" value="UniProtKB-KW"/>
</dbReference>
<dbReference type="GO" id="GO:0051536">
    <property type="term" value="F:iron-sulfur cluster binding"/>
    <property type="evidence" value="ECO:0007669"/>
    <property type="project" value="UniProtKB-KW"/>
</dbReference>
<dbReference type="SUPFAM" id="SSF102114">
    <property type="entry name" value="Radical SAM enzymes"/>
    <property type="match status" value="1"/>
</dbReference>
<keyword evidence="6" id="KW-1185">Reference proteome</keyword>
<sequence length="336" mass="38647">MDKSPVQYQPITCKSALHPVRGLFPHYWDLNVYRGCEHGCKYCYALYSHKYLRQENEEFSNASDSKNERSVSGNYYNHIYAKTNIVESLEKELSRPGRRREFINLGGVSDSYQQAEEEYALMPDILKLMIKYKNPVNISTKSALILRDFDLFDELSKVAFVNIAATITTTNESLQKIIEPNCSTSAERFGFLKRFKKTEATVGVHVMPVMPLLTDGIENLEPIFSETKKIGADYIIAAALFLRGQTRKSYFEFIKADFPHLYDQTRILYKTGHLNKEHKAGIYEKINFLSEKYELSGDYIKPVTDGLKIVQDKCGIENKLEKKKQMTLSQFGIFSV</sequence>
<dbReference type="InterPro" id="IPR058240">
    <property type="entry name" value="rSAM_sf"/>
</dbReference>
<evidence type="ECO:0000256" key="3">
    <source>
        <dbReference type="ARBA" id="ARBA00023014"/>
    </source>
</evidence>
<protein>
    <recommendedName>
        <fullName evidence="4">Elp3/MiaA/NifB-like radical SAM core domain-containing protein</fullName>
    </recommendedName>
</protein>
<evidence type="ECO:0000313" key="6">
    <source>
        <dbReference type="Proteomes" id="UP001303587"/>
    </source>
</evidence>
<dbReference type="PANTHER" id="PTHR43432:SF5">
    <property type="entry name" value="ELP3_MIAA_NIFB-LIKE RADICAL SAM CORE DOMAIN-CONTAINING PROTEIN"/>
    <property type="match status" value="1"/>
</dbReference>
<dbReference type="InterPro" id="IPR007197">
    <property type="entry name" value="rSAM"/>
</dbReference>
<dbReference type="Gene3D" id="3.80.30.30">
    <property type="match status" value="1"/>
</dbReference>
<dbReference type="SFLD" id="SFLDG01084">
    <property type="entry name" value="Uncharacterised_Radical_SAM_Su"/>
    <property type="match status" value="1"/>
</dbReference>
<evidence type="ECO:0000256" key="1">
    <source>
        <dbReference type="ARBA" id="ARBA00022723"/>
    </source>
</evidence>
<keyword evidence="1" id="KW-0479">Metal-binding</keyword>
<dbReference type="RefSeq" id="WP_338103174.1">
    <property type="nucleotide sequence ID" value="NZ_CP131060.1"/>
</dbReference>
<proteinExistence type="predicted"/>
<organism evidence="5 6">
    <name type="scientific">Methanolapillus millepedarum</name>
    <dbReference type="NCBI Taxonomy" id="3028296"/>
    <lineage>
        <taxon>Archaea</taxon>
        <taxon>Methanobacteriati</taxon>
        <taxon>Methanobacteriota</taxon>
        <taxon>Stenosarchaea group</taxon>
        <taxon>Methanomicrobia</taxon>
        <taxon>Methanosarcinales</taxon>
        <taxon>Methanosarcinaceae</taxon>
        <taxon>Methanolapillus</taxon>
    </lineage>
</organism>
<dbReference type="SMART" id="SM00729">
    <property type="entry name" value="Elp3"/>
    <property type="match status" value="1"/>
</dbReference>
<dbReference type="Pfam" id="PF04055">
    <property type="entry name" value="Radical_SAM"/>
    <property type="match status" value="1"/>
</dbReference>
<dbReference type="AlphaFoldDB" id="A0AA96ZV79"/>
<dbReference type="InterPro" id="IPR006638">
    <property type="entry name" value="Elp3/MiaA/NifB-like_rSAM"/>
</dbReference>
<feature type="domain" description="Elp3/MiaA/NifB-like radical SAM core" evidence="4">
    <location>
        <begin position="26"/>
        <end position="270"/>
    </location>
</feature>
<dbReference type="Proteomes" id="UP001303587">
    <property type="component" value="Chromosome"/>
</dbReference>
<dbReference type="GeneID" id="89229788"/>
<evidence type="ECO:0000256" key="2">
    <source>
        <dbReference type="ARBA" id="ARBA00023004"/>
    </source>
</evidence>
<dbReference type="EMBL" id="CP131060">
    <property type="protein sequence ID" value="WNY25131.1"/>
    <property type="molecule type" value="Genomic_DNA"/>
</dbReference>
<dbReference type="InterPro" id="IPR040086">
    <property type="entry name" value="MJ0683-like"/>
</dbReference>
<keyword evidence="2" id="KW-0408">Iron</keyword>
<evidence type="ECO:0000313" key="5">
    <source>
        <dbReference type="EMBL" id="WNY25131.1"/>
    </source>
</evidence>
<dbReference type="GO" id="GO:0003824">
    <property type="term" value="F:catalytic activity"/>
    <property type="evidence" value="ECO:0007669"/>
    <property type="project" value="InterPro"/>
</dbReference>